<feature type="domain" description="ABC transmembrane type-1" evidence="8">
    <location>
        <begin position="69"/>
        <end position="277"/>
    </location>
</feature>
<dbReference type="EMBL" id="JAPCID010000049">
    <property type="protein sequence ID" value="MDA0141059.1"/>
    <property type="molecule type" value="Genomic_DNA"/>
</dbReference>
<keyword evidence="4 7" id="KW-0812">Transmembrane</keyword>
<comment type="caution">
    <text evidence="9">The sequence shown here is derived from an EMBL/GenBank/DDBJ whole genome shotgun (WGS) entry which is preliminary data.</text>
</comment>
<feature type="transmembrane region" description="Helical" evidence="7">
    <location>
        <begin position="261"/>
        <end position="281"/>
    </location>
</feature>
<accession>A0ABT4RR87</accession>
<dbReference type="InterPro" id="IPR051393">
    <property type="entry name" value="ABC_transporter_permease"/>
</dbReference>
<reference evidence="9" key="1">
    <citation type="submission" date="2022-10" db="EMBL/GenBank/DDBJ databases">
        <title>The WGS of Solirubrobacter sp. CPCC 204708.</title>
        <authorList>
            <person name="Jiang Z."/>
        </authorList>
    </citation>
    <scope>NUCLEOTIDE SEQUENCE</scope>
    <source>
        <strain evidence="9">CPCC 204708</strain>
    </source>
</reference>
<comment type="similarity">
    <text evidence="7">Belongs to the binding-protein-dependent transport system permease family.</text>
</comment>
<feature type="transmembrane region" description="Helical" evidence="7">
    <location>
        <begin position="147"/>
        <end position="173"/>
    </location>
</feature>
<evidence type="ECO:0000256" key="1">
    <source>
        <dbReference type="ARBA" id="ARBA00004651"/>
    </source>
</evidence>
<dbReference type="Pfam" id="PF00528">
    <property type="entry name" value="BPD_transp_1"/>
    <property type="match status" value="1"/>
</dbReference>
<dbReference type="Proteomes" id="UP001147700">
    <property type="component" value="Unassembled WGS sequence"/>
</dbReference>
<gene>
    <name evidence="9" type="ORF">OJ962_26415</name>
</gene>
<feature type="transmembrane region" description="Helical" evidence="7">
    <location>
        <begin position="7"/>
        <end position="30"/>
    </location>
</feature>
<evidence type="ECO:0000313" key="9">
    <source>
        <dbReference type="EMBL" id="MDA0141059.1"/>
    </source>
</evidence>
<evidence type="ECO:0000256" key="3">
    <source>
        <dbReference type="ARBA" id="ARBA00022475"/>
    </source>
</evidence>
<keyword evidence="2 7" id="KW-0813">Transport</keyword>
<dbReference type="PANTHER" id="PTHR30193">
    <property type="entry name" value="ABC TRANSPORTER PERMEASE PROTEIN"/>
    <property type="match status" value="1"/>
</dbReference>
<dbReference type="InterPro" id="IPR035906">
    <property type="entry name" value="MetI-like_sf"/>
</dbReference>
<name>A0ABT4RR87_9ACTN</name>
<evidence type="ECO:0000256" key="6">
    <source>
        <dbReference type="ARBA" id="ARBA00023136"/>
    </source>
</evidence>
<keyword evidence="5 7" id="KW-1133">Transmembrane helix</keyword>
<evidence type="ECO:0000256" key="2">
    <source>
        <dbReference type="ARBA" id="ARBA00022448"/>
    </source>
</evidence>
<dbReference type="CDD" id="cd06261">
    <property type="entry name" value="TM_PBP2"/>
    <property type="match status" value="1"/>
</dbReference>
<evidence type="ECO:0000256" key="7">
    <source>
        <dbReference type="RuleBase" id="RU363032"/>
    </source>
</evidence>
<evidence type="ECO:0000256" key="5">
    <source>
        <dbReference type="ARBA" id="ARBA00022989"/>
    </source>
</evidence>
<dbReference type="SUPFAM" id="SSF161098">
    <property type="entry name" value="MetI-like"/>
    <property type="match status" value="1"/>
</dbReference>
<keyword evidence="10" id="KW-1185">Reference proteome</keyword>
<proteinExistence type="inferred from homology"/>
<dbReference type="InterPro" id="IPR000515">
    <property type="entry name" value="MetI-like"/>
</dbReference>
<dbReference type="PANTHER" id="PTHR30193:SF37">
    <property type="entry name" value="INNER MEMBRANE ABC TRANSPORTER PERMEASE PROTEIN YCJO"/>
    <property type="match status" value="1"/>
</dbReference>
<feature type="transmembrane region" description="Helical" evidence="7">
    <location>
        <begin position="68"/>
        <end position="94"/>
    </location>
</feature>
<dbReference type="Gene3D" id="1.10.3720.10">
    <property type="entry name" value="MetI-like"/>
    <property type="match status" value="1"/>
</dbReference>
<evidence type="ECO:0000256" key="4">
    <source>
        <dbReference type="ARBA" id="ARBA00022692"/>
    </source>
</evidence>
<evidence type="ECO:0000259" key="8">
    <source>
        <dbReference type="PROSITE" id="PS50928"/>
    </source>
</evidence>
<evidence type="ECO:0000313" key="10">
    <source>
        <dbReference type="Proteomes" id="UP001147700"/>
    </source>
</evidence>
<keyword evidence="3" id="KW-1003">Cell membrane</keyword>
<feature type="transmembrane region" description="Helical" evidence="7">
    <location>
        <begin position="106"/>
        <end position="127"/>
    </location>
</feature>
<protein>
    <submittedName>
        <fullName evidence="9">Sugar ABC transporter permease</fullName>
    </submittedName>
</protein>
<dbReference type="RefSeq" id="WP_202952352.1">
    <property type="nucleotide sequence ID" value="NZ_JAPCID010000049.1"/>
</dbReference>
<keyword evidence="6 7" id="KW-0472">Membrane</keyword>
<dbReference type="PROSITE" id="PS50928">
    <property type="entry name" value="ABC_TM1"/>
    <property type="match status" value="1"/>
</dbReference>
<comment type="subcellular location">
    <subcellularLocation>
        <location evidence="1 7">Cell membrane</location>
        <topology evidence="1 7">Multi-pass membrane protein</topology>
    </subcellularLocation>
</comment>
<sequence length="287" mass="31837">MKRATPWLFLAPYLLLFSAFVAAPVLYGLWMSLHNWDQFLPEKPFIGLENYANLFTPGSAKAGPFWDAMLATGIFTLFSVPLLVVLPLGVALLLNRRFKGRAVFRAIYFAPYVLGVVVVSMVFRFVLDPNIGALNHLLGTTTPWTTALPWAWVSLIGMTVWWTLGFNAVIYLAGLQDIDRSLYDAAAVDGAGRWQQFWNVTLPSLRPVTVFVVTVTILASANLFGQSYLMTQGAPEERTRSAIMFIAEEGFQDFNLGSAAAMSYVLAMFLMALSAGVFFFFRKRGAA</sequence>
<organism evidence="9 10">
    <name type="scientific">Solirubrobacter deserti</name>
    <dbReference type="NCBI Taxonomy" id="2282478"/>
    <lineage>
        <taxon>Bacteria</taxon>
        <taxon>Bacillati</taxon>
        <taxon>Actinomycetota</taxon>
        <taxon>Thermoleophilia</taxon>
        <taxon>Solirubrobacterales</taxon>
        <taxon>Solirubrobacteraceae</taxon>
        <taxon>Solirubrobacter</taxon>
    </lineage>
</organism>
<feature type="transmembrane region" description="Helical" evidence="7">
    <location>
        <begin position="208"/>
        <end position="229"/>
    </location>
</feature>